<dbReference type="EMBL" id="JAIWYP010000005">
    <property type="protein sequence ID" value="KAH3820816.1"/>
    <property type="molecule type" value="Genomic_DNA"/>
</dbReference>
<organism evidence="2 3">
    <name type="scientific">Dreissena polymorpha</name>
    <name type="common">Zebra mussel</name>
    <name type="synonym">Mytilus polymorpha</name>
    <dbReference type="NCBI Taxonomy" id="45954"/>
    <lineage>
        <taxon>Eukaryota</taxon>
        <taxon>Metazoa</taxon>
        <taxon>Spiralia</taxon>
        <taxon>Lophotrochozoa</taxon>
        <taxon>Mollusca</taxon>
        <taxon>Bivalvia</taxon>
        <taxon>Autobranchia</taxon>
        <taxon>Heteroconchia</taxon>
        <taxon>Euheterodonta</taxon>
        <taxon>Imparidentia</taxon>
        <taxon>Neoheterodontei</taxon>
        <taxon>Myida</taxon>
        <taxon>Dreissenoidea</taxon>
        <taxon>Dreissenidae</taxon>
        <taxon>Dreissena</taxon>
    </lineage>
</organism>
<evidence type="ECO:0000313" key="2">
    <source>
        <dbReference type="EMBL" id="KAH3820816.1"/>
    </source>
</evidence>
<reference evidence="2" key="1">
    <citation type="journal article" date="2019" name="bioRxiv">
        <title>The Genome of the Zebra Mussel, Dreissena polymorpha: A Resource for Invasive Species Research.</title>
        <authorList>
            <person name="McCartney M.A."/>
            <person name="Auch B."/>
            <person name="Kono T."/>
            <person name="Mallez S."/>
            <person name="Zhang Y."/>
            <person name="Obille A."/>
            <person name="Becker A."/>
            <person name="Abrahante J.E."/>
            <person name="Garbe J."/>
            <person name="Badalamenti J.P."/>
            <person name="Herman A."/>
            <person name="Mangelson H."/>
            <person name="Liachko I."/>
            <person name="Sullivan S."/>
            <person name="Sone E.D."/>
            <person name="Koren S."/>
            <person name="Silverstein K.A.T."/>
            <person name="Beckman K.B."/>
            <person name="Gohl D.M."/>
        </authorList>
    </citation>
    <scope>NUCLEOTIDE SEQUENCE</scope>
    <source>
        <strain evidence="2">Duluth1</strain>
        <tissue evidence="2">Whole animal</tissue>
    </source>
</reference>
<feature type="compositionally biased region" description="Basic residues" evidence="1">
    <location>
        <begin position="26"/>
        <end position="42"/>
    </location>
</feature>
<keyword evidence="3" id="KW-1185">Reference proteome</keyword>
<proteinExistence type="predicted"/>
<feature type="region of interest" description="Disordered" evidence="1">
    <location>
        <begin position="54"/>
        <end position="81"/>
    </location>
</feature>
<sequence>MKTWRRVTRNVRRDCQAWRKLQGRNTRTKRRNLPQRKSRRVTSIRATTTVTITTTGPNRKWRRWRRQGRMTRPSSAWGQVV</sequence>
<gene>
    <name evidence="2" type="ORF">DPMN_122565</name>
</gene>
<accession>A0A9D4GNT9</accession>
<feature type="region of interest" description="Disordered" evidence="1">
    <location>
        <begin position="23"/>
        <end position="42"/>
    </location>
</feature>
<protein>
    <submittedName>
        <fullName evidence="2">Uncharacterized protein</fullName>
    </submittedName>
</protein>
<evidence type="ECO:0000313" key="3">
    <source>
        <dbReference type="Proteomes" id="UP000828390"/>
    </source>
</evidence>
<evidence type="ECO:0000256" key="1">
    <source>
        <dbReference type="SAM" id="MobiDB-lite"/>
    </source>
</evidence>
<dbReference type="Proteomes" id="UP000828390">
    <property type="component" value="Unassembled WGS sequence"/>
</dbReference>
<feature type="compositionally biased region" description="Basic residues" evidence="1">
    <location>
        <begin position="59"/>
        <end position="69"/>
    </location>
</feature>
<name>A0A9D4GNT9_DREPO</name>
<comment type="caution">
    <text evidence="2">The sequence shown here is derived from an EMBL/GenBank/DDBJ whole genome shotgun (WGS) entry which is preliminary data.</text>
</comment>
<dbReference type="AlphaFoldDB" id="A0A9D4GNT9"/>
<reference evidence="2" key="2">
    <citation type="submission" date="2020-11" db="EMBL/GenBank/DDBJ databases">
        <authorList>
            <person name="McCartney M.A."/>
            <person name="Auch B."/>
            <person name="Kono T."/>
            <person name="Mallez S."/>
            <person name="Becker A."/>
            <person name="Gohl D.M."/>
            <person name="Silverstein K.A.T."/>
            <person name="Koren S."/>
            <person name="Bechman K.B."/>
            <person name="Herman A."/>
            <person name="Abrahante J.E."/>
            <person name="Garbe J."/>
        </authorList>
    </citation>
    <scope>NUCLEOTIDE SEQUENCE</scope>
    <source>
        <strain evidence="2">Duluth1</strain>
        <tissue evidence="2">Whole animal</tissue>
    </source>
</reference>